<dbReference type="Proteomes" id="UP000299102">
    <property type="component" value="Unassembled WGS sequence"/>
</dbReference>
<evidence type="ECO:0000256" key="1">
    <source>
        <dbReference type="SAM" id="MobiDB-lite"/>
    </source>
</evidence>
<accession>A0A4C1TPP4</accession>
<organism evidence="2 3">
    <name type="scientific">Eumeta variegata</name>
    <name type="common">Bagworm moth</name>
    <name type="synonym">Eumeta japonica</name>
    <dbReference type="NCBI Taxonomy" id="151549"/>
    <lineage>
        <taxon>Eukaryota</taxon>
        <taxon>Metazoa</taxon>
        <taxon>Ecdysozoa</taxon>
        <taxon>Arthropoda</taxon>
        <taxon>Hexapoda</taxon>
        <taxon>Insecta</taxon>
        <taxon>Pterygota</taxon>
        <taxon>Neoptera</taxon>
        <taxon>Endopterygota</taxon>
        <taxon>Lepidoptera</taxon>
        <taxon>Glossata</taxon>
        <taxon>Ditrysia</taxon>
        <taxon>Tineoidea</taxon>
        <taxon>Psychidae</taxon>
        <taxon>Oiketicinae</taxon>
        <taxon>Eumeta</taxon>
    </lineage>
</organism>
<reference evidence="2 3" key="1">
    <citation type="journal article" date="2019" name="Commun. Biol.">
        <title>The bagworm genome reveals a unique fibroin gene that provides high tensile strength.</title>
        <authorList>
            <person name="Kono N."/>
            <person name="Nakamura H."/>
            <person name="Ohtoshi R."/>
            <person name="Tomita M."/>
            <person name="Numata K."/>
            <person name="Arakawa K."/>
        </authorList>
    </citation>
    <scope>NUCLEOTIDE SEQUENCE [LARGE SCALE GENOMIC DNA]</scope>
</reference>
<keyword evidence="3" id="KW-1185">Reference proteome</keyword>
<dbReference type="EMBL" id="BGZK01000075">
    <property type="protein sequence ID" value="GBP15950.1"/>
    <property type="molecule type" value="Genomic_DNA"/>
</dbReference>
<feature type="region of interest" description="Disordered" evidence="1">
    <location>
        <begin position="1"/>
        <end position="44"/>
    </location>
</feature>
<evidence type="ECO:0000313" key="2">
    <source>
        <dbReference type="EMBL" id="GBP15950.1"/>
    </source>
</evidence>
<evidence type="ECO:0000313" key="3">
    <source>
        <dbReference type="Proteomes" id="UP000299102"/>
    </source>
</evidence>
<comment type="caution">
    <text evidence="2">The sequence shown here is derived from an EMBL/GenBank/DDBJ whole genome shotgun (WGS) entry which is preliminary data.</text>
</comment>
<name>A0A4C1TPP4_EUMVA</name>
<proteinExistence type="predicted"/>
<gene>
    <name evidence="2" type="ORF">EVAR_12534_1</name>
</gene>
<protein>
    <submittedName>
        <fullName evidence="2">Uncharacterized protein</fullName>
    </submittedName>
</protein>
<feature type="compositionally biased region" description="Basic and acidic residues" evidence="1">
    <location>
        <begin position="22"/>
        <end position="31"/>
    </location>
</feature>
<sequence length="162" mass="19037">MTHCRVSPEPSVRGRTRNKQRERHDRPKRSACDASVSRPLHRPMRRRETAAAYNLHDNVRQTDSQLGCSTKLGRLGRRDNHTIKKYRRDVASFVVGFRPFPGSYSDMRMDSRFLLVAEKLAVPRHDDLHGPSDILVELRWVELLETQRLHYFKDVPEENTYK</sequence>
<dbReference type="AlphaFoldDB" id="A0A4C1TPP4"/>